<dbReference type="SMART" id="SM00028">
    <property type="entry name" value="TPR"/>
    <property type="match status" value="2"/>
</dbReference>
<evidence type="ECO:0000313" key="2">
    <source>
        <dbReference type="EMBL" id="KAJ7393839.1"/>
    </source>
</evidence>
<dbReference type="SUPFAM" id="SSF48452">
    <property type="entry name" value="TPR-like"/>
    <property type="match status" value="1"/>
</dbReference>
<dbReference type="GO" id="GO:0006457">
    <property type="term" value="P:protein folding"/>
    <property type="evidence" value="ECO:0007669"/>
    <property type="project" value="TreeGrafter"/>
</dbReference>
<dbReference type="GO" id="GO:0051879">
    <property type="term" value="F:Hsp90 protein binding"/>
    <property type="evidence" value="ECO:0007669"/>
    <property type="project" value="TreeGrafter"/>
</dbReference>
<name>A0A9X0DDB2_9CNID</name>
<dbReference type="Proteomes" id="UP001163046">
    <property type="component" value="Unassembled WGS sequence"/>
</dbReference>
<dbReference type="AlphaFoldDB" id="A0A9X0DDB2"/>
<feature type="region of interest" description="Disordered" evidence="1">
    <location>
        <begin position="46"/>
        <end position="96"/>
    </location>
</feature>
<gene>
    <name evidence="2" type="primary">MROH7</name>
    <name evidence="2" type="ORF">OS493_003506</name>
</gene>
<dbReference type="InterPro" id="IPR019734">
    <property type="entry name" value="TPR_rpt"/>
</dbReference>
<dbReference type="PANTHER" id="PTHR46035">
    <property type="entry name" value="TETRATRICOPEPTIDE REPEAT PROTEIN 4"/>
    <property type="match status" value="1"/>
</dbReference>
<proteinExistence type="predicted"/>
<evidence type="ECO:0000313" key="3">
    <source>
        <dbReference type="Proteomes" id="UP001163046"/>
    </source>
</evidence>
<protein>
    <submittedName>
        <fullName evidence="2">Maestro heat-like repeat-containing protein member 7</fullName>
    </submittedName>
</protein>
<feature type="compositionally biased region" description="Low complexity" evidence="1">
    <location>
        <begin position="68"/>
        <end position="81"/>
    </location>
</feature>
<reference evidence="2" key="1">
    <citation type="submission" date="2023-01" db="EMBL/GenBank/DDBJ databases">
        <title>Genome assembly of the deep-sea coral Lophelia pertusa.</title>
        <authorList>
            <person name="Herrera S."/>
            <person name="Cordes E."/>
        </authorList>
    </citation>
    <scope>NUCLEOTIDE SEQUENCE</scope>
    <source>
        <strain evidence="2">USNM1676648</strain>
        <tissue evidence="2">Polyp</tissue>
    </source>
</reference>
<comment type="caution">
    <text evidence="2">The sequence shown here is derived from an EMBL/GenBank/DDBJ whole genome shotgun (WGS) entry which is preliminary data.</text>
</comment>
<dbReference type="OrthoDB" id="5973333at2759"/>
<sequence>MRNKDDINKDVKILGIQAIARSKTMERFISQAKAAVTEVTEGIPVLVQETRENSGRSFSESSDESNDDLPAAAPAVDQDAPSLECDDDRNIKTPKHDHVLSQLTSAIAEDHNREGDAKLKENEFDNAAEFYTKGIDLKCKDDELNATMYTNRARVHFCVGSYNEALSDVRAAREFLPLHLEAIETGVSTYMELGLYKEAVKWCDEGLAISFYILIKRPKIQYKSLQIQW</sequence>
<dbReference type="InterPro" id="IPR011990">
    <property type="entry name" value="TPR-like_helical_dom_sf"/>
</dbReference>
<dbReference type="GO" id="GO:0030544">
    <property type="term" value="F:Hsp70 protein binding"/>
    <property type="evidence" value="ECO:0007669"/>
    <property type="project" value="TreeGrafter"/>
</dbReference>
<keyword evidence="3" id="KW-1185">Reference proteome</keyword>
<accession>A0A9X0DDB2</accession>
<evidence type="ECO:0000256" key="1">
    <source>
        <dbReference type="SAM" id="MobiDB-lite"/>
    </source>
</evidence>
<dbReference type="PANTHER" id="PTHR46035:SF1">
    <property type="entry name" value="TETRATRICOPEPTIDE REPEAT PROTEIN 4"/>
    <property type="match status" value="1"/>
</dbReference>
<dbReference type="GO" id="GO:0005829">
    <property type="term" value="C:cytosol"/>
    <property type="evidence" value="ECO:0007669"/>
    <property type="project" value="TreeGrafter"/>
</dbReference>
<dbReference type="EMBL" id="MU825397">
    <property type="protein sequence ID" value="KAJ7393839.1"/>
    <property type="molecule type" value="Genomic_DNA"/>
</dbReference>
<dbReference type="GO" id="GO:0005634">
    <property type="term" value="C:nucleus"/>
    <property type="evidence" value="ECO:0007669"/>
    <property type="project" value="TreeGrafter"/>
</dbReference>
<organism evidence="2 3">
    <name type="scientific">Desmophyllum pertusum</name>
    <dbReference type="NCBI Taxonomy" id="174260"/>
    <lineage>
        <taxon>Eukaryota</taxon>
        <taxon>Metazoa</taxon>
        <taxon>Cnidaria</taxon>
        <taxon>Anthozoa</taxon>
        <taxon>Hexacorallia</taxon>
        <taxon>Scleractinia</taxon>
        <taxon>Caryophylliina</taxon>
        <taxon>Caryophylliidae</taxon>
        <taxon>Desmophyllum</taxon>
    </lineage>
</organism>
<dbReference type="Gene3D" id="1.25.40.10">
    <property type="entry name" value="Tetratricopeptide repeat domain"/>
    <property type="match status" value="1"/>
</dbReference>